<dbReference type="NCBIfam" id="TIGR01730">
    <property type="entry name" value="RND_mfp"/>
    <property type="match status" value="1"/>
</dbReference>
<dbReference type="Gene3D" id="2.40.50.100">
    <property type="match status" value="1"/>
</dbReference>
<dbReference type="Proteomes" id="UP000186819">
    <property type="component" value="Unassembled WGS sequence"/>
</dbReference>
<dbReference type="InterPro" id="IPR058792">
    <property type="entry name" value="Beta-barrel_RND_2"/>
</dbReference>
<feature type="signal peptide" evidence="2">
    <location>
        <begin position="1"/>
        <end position="29"/>
    </location>
</feature>
<dbReference type="PANTHER" id="PTHR30469">
    <property type="entry name" value="MULTIDRUG RESISTANCE PROTEIN MDTA"/>
    <property type="match status" value="1"/>
</dbReference>
<proteinExistence type="inferred from homology"/>
<dbReference type="PANTHER" id="PTHR30469:SF15">
    <property type="entry name" value="HLYD FAMILY OF SECRETION PROTEINS"/>
    <property type="match status" value="1"/>
</dbReference>
<gene>
    <name evidence="4" type="ORF">SAMN05421829_10872</name>
</gene>
<dbReference type="Gene3D" id="1.10.287.470">
    <property type="entry name" value="Helix hairpin bin"/>
    <property type="match status" value="1"/>
</dbReference>
<feature type="domain" description="CusB-like beta-barrel" evidence="3">
    <location>
        <begin position="224"/>
        <end position="290"/>
    </location>
</feature>
<name>A0A1N6WU31_9RHOO</name>
<dbReference type="Gene3D" id="2.40.30.170">
    <property type="match status" value="1"/>
</dbReference>
<dbReference type="GO" id="GO:1990281">
    <property type="term" value="C:efflux pump complex"/>
    <property type="evidence" value="ECO:0007669"/>
    <property type="project" value="TreeGrafter"/>
</dbReference>
<evidence type="ECO:0000259" key="3">
    <source>
        <dbReference type="Pfam" id="PF25954"/>
    </source>
</evidence>
<sequence>MKRQHSERLAALLPAAALAILGACSAPNADTPQPPPTAATSAARPALTVEVTSPQPVAWSRSIPATGNVAAWQETIVGSEIGGLRIAQVHANVGDRVRKGQILVTLDDAVVQADLAQARAQLQEARAMHAEARANGDRARRFQPTGMMSQQQVTQYLTAEQTAKSRIELAAARVQLAELRVRQTRILAPDDALISGRAATMGTVPQAGQELYRLILQGRLEWRAEVAADDIGQIRSGDAAKLKLASGETIDGRVRSIAPSIDPQTRNGIVYVDLAESAAKSGMFASGEITPAAQDTPHVLSLPQSAVLLRDGFTYVFRVGPDKKLTQVRVAPGRRRGDRIEIVSGIADGEHFVQSGVGFLNDGDLVEVTAATPAASPQQ</sequence>
<organism evidence="4 5">
    <name type="scientific">Aromatoleum tolulyticum</name>
    <dbReference type="NCBI Taxonomy" id="34027"/>
    <lineage>
        <taxon>Bacteria</taxon>
        <taxon>Pseudomonadati</taxon>
        <taxon>Pseudomonadota</taxon>
        <taxon>Betaproteobacteria</taxon>
        <taxon>Rhodocyclales</taxon>
        <taxon>Rhodocyclaceae</taxon>
        <taxon>Aromatoleum</taxon>
    </lineage>
</organism>
<protein>
    <submittedName>
        <fullName evidence="4">RND family efflux transporter, MFP subunit</fullName>
    </submittedName>
</protein>
<keyword evidence="5" id="KW-1185">Reference proteome</keyword>
<evidence type="ECO:0000256" key="1">
    <source>
        <dbReference type="ARBA" id="ARBA00009477"/>
    </source>
</evidence>
<dbReference type="Gene3D" id="2.40.420.20">
    <property type="match status" value="1"/>
</dbReference>
<reference evidence="5" key="1">
    <citation type="submission" date="2017-01" db="EMBL/GenBank/DDBJ databases">
        <authorList>
            <person name="Varghese N."/>
            <person name="Submissions S."/>
        </authorList>
    </citation>
    <scope>NUCLEOTIDE SEQUENCE [LARGE SCALE GENOMIC DNA]</scope>
    <source>
        <strain evidence="5">ATCC 51758</strain>
    </source>
</reference>
<evidence type="ECO:0000313" key="4">
    <source>
        <dbReference type="EMBL" id="SIQ93525.1"/>
    </source>
</evidence>
<dbReference type="SUPFAM" id="SSF111369">
    <property type="entry name" value="HlyD-like secretion proteins"/>
    <property type="match status" value="1"/>
</dbReference>
<comment type="similarity">
    <text evidence="1">Belongs to the membrane fusion protein (MFP) (TC 8.A.1) family.</text>
</comment>
<dbReference type="Pfam" id="PF25954">
    <property type="entry name" value="Beta-barrel_RND_2"/>
    <property type="match status" value="1"/>
</dbReference>
<dbReference type="GO" id="GO:0015562">
    <property type="term" value="F:efflux transmembrane transporter activity"/>
    <property type="evidence" value="ECO:0007669"/>
    <property type="project" value="TreeGrafter"/>
</dbReference>
<dbReference type="STRING" id="34027.SAMN05421829_10872"/>
<dbReference type="EMBL" id="FTMD01000008">
    <property type="protein sequence ID" value="SIQ93525.1"/>
    <property type="molecule type" value="Genomic_DNA"/>
</dbReference>
<dbReference type="InterPro" id="IPR006143">
    <property type="entry name" value="RND_pump_MFP"/>
</dbReference>
<keyword evidence="2" id="KW-0732">Signal</keyword>
<evidence type="ECO:0000256" key="2">
    <source>
        <dbReference type="SAM" id="SignalP"/>
    </source>
</evidence>
<evidence type="ECO:0000313" key="5">
    <source>
        <dbReference type="Proteomes" id="UP000186819"/>
    </source>
</evidence>
<dbReference type="AlphaFoldDB" id="A0A1N6WU31"/>
<feature type="chain" id="PRO_5012501066" evidence="2">
    <location>
        <begin position="30"/>
        <end position="379"/>
    </location>
</feature>
<dbReference type="PROSITE" id="PS51257">
    <property type="entry name" value="PROKAR_LIPOPROTEIN"/>
    <property type="match status" value="1"/>
</dbReference>
<accession>A0A1N6WU31</accession>
<dbReference type="OrthoDB" id="10524at2"/>